<dbReference type="KEGG" id="nsh:GXM_08277"/>
<accession>A0A5P8WD88</accession>
<organism evidence="1 2">
    <name type="scientific">Nostoc sphaeroides CCNUC1</name>
    <dbReference type="NCBI Taxonomy" id="2653204"/>
    <lineage>
        <taxon>Bacteria</taxon>
        <taxon>Bacillati</taxon>
        <taxon>Cyanobacteriota</taxon>
        <taxon>Cyanophyceae</taxon>
        <taxon>Nostocales</taxon>
        <taxon>Nostocaceae</taxon>
        <taxon>Nostoc</taxon>
    </lineage>
</organism>
<dbReference type="EMBL" id="CP045227">
    <property type="protein sequence ID" value="QFS50783.1"/>
    <property type="molecule type" value="Genomic_DNA"/>
</dbReference>
<protein>
    <submittedName>
        <fullName evidence="1">Uncharacterized protein</fullName>
    </submittedName>
</protein>
<proteinExistence type="predicted"/>
<keyword evidence="2" id="KW-1185">Reference proteome</keyword>
<gene>
    <name evidence="1" type="ORF">GXM_08277</name>
</gene>
<evidence type="ECO:0000313" key="2">
    <source>
        <dbReference type="Proteomes" id="UP000326678"/>
    </source>
</evidence>
<reference evidence="1 2" key="1">
    <citation type="submission" date="2019-10" db="EMBL/GenBank/DDBJ databases">
        <title>Genomic and transcriptomic insights into the perfect genentic adaptation of a filamentous nitrogen-fixing cyanobacterium to rice fields.</title>
        <authorList>
            <person name="Chen Z."/>
        </authorList>
    </citation>
    <scope>NUCLEOTIDE SEQUENCE [LARGE SCALE GENOMIC DNA]</scope>
    <source>
        <strain evidence="1">CCNUC1</strain>
    </source>
</reference>
<sequence length="42" mass="4788">MVIQIVRVYIFFEQVLSGDKPTAWLRLPLTQKKAANVVSVID</sequence>
<dbReference type="AlphaFoldDB" id="A0A5P8WD88"/>
<dbReference type="Proteomes" id="UP000326678">
    <property type="component" value="Chromosome Gxm2"/>
</dbReference>
<evidence type="ECO:0000313" key="1">
    <source>
        <dbReference type="EMBL" id="QFS50783.1"/>
    </source>
</evidence>
<name>A0A5P8WD88_9NOSO</name>